<dbReference type="Ensembl" id="ENSMMDT00005022562.1">
    <property type="protein sequence ID" value="ENSMMDP00005022069.1"/>
    <property type="gene ID" value="ENSMMDG00005010736.1"/>
</dbReference>
<dbReference type="InterPro" id="IPR020410">
    <property type="entry name" value="IL-15_fish"/>
</dbReference>
<reference evidence="8" key="3">
    <citation type="submission" date="2025-09" db="UniProtKB">
        <authorList>
            <consortium name="Ensembl"/>
        </authorList>
    </citation>
    <scope>IDENTIFICATION</scope>
</reference>
<keyword evidence="9" id="KW-1185">Reference proteome</keyword>
<accession>A0A667YDS8</accession>
<comment type="subcellular location">
    <subcellularLocation>
        <location evidence="1">Secreted</location>
    </subcellularLocation>
</comment>
<dbReference type="Pfam" id="PF02372">
    <property type="entry name" value="IL15"/>
    <property type="match status" value="1"/>
</dbReference>
<reference evidence="8" key="2">
    <citation type="submission" date="2025-08" db="UniProtKB">
        <authorList>
            <consortium name="Ensembl"/>
        </authorList>
    </citation>
    <scope>IDENTIFICATION</scope>
</reference>
<dbReference type="InParanoid" id="A0A667YDS8"/>
<evidence type="ECO:0000256" key="4">
    <source>
        <dbReference type="ARBA" id="ARBA00022525"/>
    </source>
</evidence>
<dbReference type="PRINTS" id="PR01949">
    <property type="entry name" value="INTLKN15FISH"/>
</dbReference>
<name>A0A667YDS8_9TELE</name>
<evidence type="ECO:0000313" key="8">
    <source>
        <dbReference type="Ensembl" id="ENSMMDP00005022069.1"/>
    </source>
</evidence>
<dbReference type="GO" id="GO:0005615">
    <property type="term" value="C:extracellular space"/>
    <property type="evidence" value="ECO:0007669"/>
    <property type="project" value="UniProtKB-KW"/>
</dbReference>
<dbReference type="GO" id="GO:0005126">
    <property type="term" value="F:cytokine receptor binding"/>
    <property type="evidence" value="ECO:0007669"/>
    <property type="project" value="InterPro"/>
</dbReference>
<reference evidence="8" key="1">
    <citation type="submission" date="2019-06" db="EMBL/GenBank/DDBJ databases">
        <authorList>
            <consortium name="Wellcome Sanger Institute Data Sharing"/>
        </authorList>
    </citation>
    <scope>NUCLEOTIDE SEQUENCE [LARGE SCALE GENOMIC DNA]</scope>
</reference>
<evidence type="ECO:0000256" key="5">
    <source>
        <dbReference type="ARBA" id="ARBA00022729"/>
    </source>
</evidence>
<dbReference type="InterPro" id="IPR020439">
    <property type="entry name" value="IL-15"/>
</dbReference>
<dbReference type="GO" id="GO:0005125">
    <property type="term" value="F:cytokine activity"/>
    <property type="evidence" value="ECO:0007669"/>
    <property type="project" value="UniProtKB-KW"/>
</dbReference>
<dbReference type="GO" id="GO:0050778">
    <property type="term" value="P:positive regulation of immune response"/>
    <property type="evidence" value="ECO:0007669"/>
    <property type="project" value="TreeGrafter"/>
</dbReference>
<comment type="similarity">
    <text evidence="2 7">Belongs to the IL-15/IL-21 family.</text>
</comment>
<dbReference type="GO" id="GO:0001819">
    <property type="term" value="P:positive regulation of cytokine production"/>
    <property type="evidence" value="ECO:0007669"/>
    <property type="project" value="TreeGrafter"/>
</dbReference>
<dbReference type="AlphaFoldDB" id="A0A667YDS8"/>
<evidence type="ECO:0000256" key="3">
    <source>
        <dbReference type="ARBA" id="ARBA00022514"/>
    </source>
</evidence>
<dbReference type="Gene3D" id="1.20.1250.70">
    <property type="entry name" value="Interleukin-15/Interleukin-21"/>
    <property type="match status" value="1"/>
</dbReference>
<dbReference type="GO" id="GO:0006955">
    <property type="term" value="P:immune response"/>
    <property type="evidence" value="ECO:0007669"/>
    <property type="project" value="InterPro"/>
</dbReference>
<organism evidence="8 9">
    <name type="scientific">Myripristis murdjan</name>
    <name type="common">pinecone soldierfish</name>
    <dbReference type="NCBI Taxonomy" id="586833"/>
    <lineage>
        <taxon>Eukaryota</taxon>
        <taxon>Metazoa</taxon>
        <taxon>Chordata</taxon>
        <taxon>Craniata</taxon>
        <taxon>Vertebrata</taxon>
        <taxon>Euteleostomi</taxon>
        <taxon>Actinopterygii</taxon>
        <taxon>Neopterygii</taxon>
        <taxon>Teleostei</taxon>
        <taxon>Neoteleostei</taxon>
        <taxon>Acanthomorphata</taxon>
        <taxon>Holocentriformes</taxon>
        <taxon>Holocentridae</taxon>
        <taxon>Myripristis</taxon>
    </lineage>
</organism>
<dbReference type="PANTHER" id="PTHR14356:SF3">
    <property type="entry name" value="INTERLEUKIN-15"/>
    <property type="match status" value="1"/>
</dbReference>
<evidence type="ECO:0000256" key="7">
    <source>
        <dbReference type="RuleBase" id="RU003453"/>
    </source>
</evidence>
<evidence type="ECO:0000313" key="9">
    <source>
        <dbReference type="Proteomes" id="UP000472263"/>
    </source>
</evidence>
<dbReference type="Proteomes" id="UP000472263">
    <property type="component" value="Chromosome 1"/>
</dbReference>
<dbReference type="FunCoup" id="A0A667YDS8">
    <property type="interactions" value="31"/>
</dbReference>
<dbReference type="GeneTree" id="ENSGT00490000044733"/>
<proteinExistence type="inferred from homology"/>
<protein>
    <recommendedName>
        <fullName evidence="7">Interleukin</fullName>
    </recommendedName>
</protein>
<dbReference type="PANTHER" id="PTHR14356">
    <property type="entry name" value="INTERLEUKIN-15-RELATED"/>
    <property type="match status" value="1"/>
</dbReference>
<evidence type="ECO:0000256" key="6">
    <source>
        <dbReference type="ARBA" id="ARBA00023157"/>
    </source>
</evidence>
<dbReference type="GO" id="GO:0042119">
    <property type="term" value="P:neutrophil activation"/>
    <property type="evidence" value="ECO:0007669"/>
    <property type="project" value="TreeGrafter"/>
</dbReference>
<dbReference type="InterPro" id="IPR003443">
    <property type="entry name" value="IL-15/IL-21_fam"/>
</dbReference>
<dbReference type="InterPro" id="IPR009079">
    <property type="entry name" value="4_helix_cytokine-like_core"/>
</dbReference>
<evidence type="ECO:0000256" key="2">
    <source>
        <dbReference type="ARBA" id="ARBA00006050"/>
    </source>
</evidence>
<keyword evidence="5" id="KW-0732">Signal</keyword>
<dbReference type="GO" id="GO:0042102">
    <property type="term" value="P:positive regulation of T cell proliferation"/>
    <property type="evidence" value="ECO:0007669"/>
    <property type="project" value="TreeGrafter"/>
</dbReference>
<keyword evidence="4" id="KW-0964">Secreted</keyword>
<sequence length="164" mass="18697">MTALAFILVRLCRSEQRLKGAQSWLSCDHYRESHKTQVWLCFFILSVLSTSTHAVPQAVKQEIQTCLSRLNHTIQKSDALLYAPSIDDIGHCKNASLACYMLELLVVLYEEDIKSNEEVECILNFNQSLPSQENSDICPPCEAYPLNNTTVFLERLKELLQSMN</sequence>
<keyword evidence="3 7" id="KW-0202">Cytokine</keyword>
<dbReference type="SUPFAM" id="SSF47266">
    <property type="entry name" value="4-helical cytokines"/>
    <property type="match status" value="1"/>
</dbReference>
<evidence type="ECO:0000256" key="1">
    <source>
        <dbReference type="ARBA" id="ARBA00004613"/>
    </source>
</evidence>
<dbReference type="PRINTS" id="PR01930">
    <property type="entry name" value="INTRLEUKIN15"/>
</dbReference>
<keyword evidence="6" id="KW-1015">Disulfide bond</keyword>